<accession>D2MMG0</accession>
<sequence>MNQFVIPVLLLILLLVSFLFSKWKQRKNIQDKQKEYHVELSDVIQKEYFDEYEKEKKSHEN</sequence>
<dbReference type="RefSeq" id="WP_006626581.1">
    <property type="nucleotide sequence ID" value="NZ_ADFR01000002.1"/>
</dbReference>
<keyword evidence="2" id="KW-1185">Reference proteome</keyword>
<dbReference type="Proteomes" id="UP000005017">
    <property type="component" value="Unassembled WGS sequence"/>
</dbReference>
<name>D2MMG0_9FIRM</name>
<dbReference type="AlphaFoldDB" id="D2MMG0"/>
<organism evidence="1 2">
    <name type="scientific">Bulleidia extructa W1219</name>
    <dbReference type="NCBI Taxonomy" id="679192"/>
    <lineage>
        <taxon>Bacteria</taxon>
        <taxon>Bacillati</taxon>
        <taxon>Bacillota</taxon>
        <taxon>Erysipelotrichia</taxon>
        <taxon>Erysipelotrichales</taxon>
        <taxon>Erysipelotrichaceae</taxon>
        <taxon>Bulleidia</taxon>
    </lineage>
</organism>
<proteinExistence type="predicted"/>
<evidence type="ECO:0000313" key="2">
    <source>
        <dbReference type="Proteomes" id="UP000005017"/>
    </source>
</evidence>
<protein>
    <submittedName>
        <fullName evidence="1">Uncharacterized protein</fullName>
    </submittedName>
</protein>
<comment type="caution">
    <text evidence="1">The sequence shown here is derived from an EMBL/GenBank/DDBJ whole genome shotgun (WGS) entry which is preliminary data.</text>
</comment>
<evidence type="ECO:0000313" key="1">
    <source>
        <dbReference type="EMBL" id="EFC06236.1"/>
    </source>
</evidence>
<gene>
    <name evidence="1" type="ORF">HMPREF9013_0938</name>
</gene>
<dbReference type="EMBL" id="ADFR01000002">
    <property type="protein sequence ID" value="EFC06236.1"/>
    <property type="molecule type" value="Genomic_DNA"/>
</dbReference>
<reference evidence="2" key="1">
    <citation type="submission" date="2009-12" db="EMBL/GenBank/DDBJ databases">
        <title>Sequence of Clostridiales genomosp. BVAB3 str. UPII9-5.</title>
        <authorList>
            <person name="Madupu R."/>
            <person name="Durkin A.S."/>
            <person name="Torralba M."/>
            <person name="Methe B."/>
            <person name="Sutton G.G."/>
            <person name="Strausberg R.L."/>
            <person name="Nelson K.E."/>
        </authorList>
    </citation>
    <scope>NUCLEOTIDE SEQUENCE [LARGE SCALE GENOMIC DNA]</scope>
    <source>
        <strain evidence="2">W1219</strain>
    </source>
</reference>